<keyword evidence="9" id="KW-0472">Membrane</keyword>
<evidence type="ECO:0000256" key="10">
    <source>
        <dbReference type="ARBA" id="ARBA00037847"/>
    </source>
</evidence>
<evidence type="ECO:0000256" key="5">
    <source>
        <dbReference type="ARBA" id="ARBA00022692"/>
    </source>
</evidence>
<dbReference type="InParanoid" id="A0A6P3Z7Y1"/>
<dbReference type="KEGG" id="zju:107410490"/>
<dbReference type="InterPro" id="IPR032675">
    <property type="entry name" value="LRR_dom_sf"/>
</dbReference>
<name>A0A6P3Z7Y1_ZIZJJ</name>
<dbReference type="AlphaFoldDB" id="A0A6P3Z7Y1"/>
<keyword evidence="6" id="KW-0732">Signal</keyword>
<dbReference type="SMART" id="SM00369">
    <property type="entry name" value="LRR_TYP"/>
    <property type="match status" value="6"/>
</dbReference>
<dbReference type="GeneID" id="107410490"/>
<dbReference type="InterPro" id="IPR001611">
    <property type="entry name" value="Leu-rich_rpt"/>
</dbReference>
<dbReference type="Pfam" id="PF00560">
    <property type="entry name" value="LRR_1"/>
    <property type="match status" value="2"/>
</dbReference>
<gene>
    <name evidence="12" type="primary">LOC107410490</name>
</gene>
<evidence type="ECO:0000313" key="11">
    <source>
        <dbReference type="Proteomes" id="UP001652623"/>
    </source>
</evidence>
<reference evidence="12" key="1">
    <citation type="submission" date="2025-08" db="UniProtKB">
        <authorList>
            <consortium name="RefSeq"/>
        </authorList>
    </citation>
    <scope>IDENTIFICATION</scope>
    <source>
        <tissue evidence="12">Seedling</tissue>
    </source>
</reference>
<keyword evidence="11" id="KW-1185">Reference proteome</keyword>
<evidence type="ECO:0000256" key="1">
    <source>
        <dbReference type="ARBA" id="ARBA00004236"/>
    </source>
</evidence>
<evidence type="ECO:0000256" key="9">
    <source>
        <dbReference type="ARBA" id="ARBA00023136"/>
    </source>
</evidence>
<evidence type="ECO:0000256" key="7">
    <source>
        <dbReference type="ARBA" id="ARBA00022737"/>
    </source>
</evidence>
<keyword evidence="3" id="KW-1003">Cell membrane</keyword>
<dbReference type="GO" id="GO:0005886">
    <property type="term" value="C:plasma membrane"/>
    <property type="evidence" value="ECO:0007669"/>
    <property type="project" value="UniProtKB-SubCell"/>
</dbReference>
<evidence type="ECO:0000256" key="4">
    <source>
        <dbReference type="ARBA" id="ARBA00022614"/>
    </source>
</evidence>
<evidence type="ECO:0000256" key="2">
    <source>
        <dbReference type="ARBA" id="ARBA00009592"/>
    </source>
</evidence>
<keyword evidence="8" id="KW-1133">Transmembrane helix</keyword>
<dbReference type="PANTHER" id="PTHR48062:SF52">
    <property type="entry name" value="RECEPTOR-LIKE PROTEIN 8-RELATED"/>
    <property type="match status" value="1"/>
</dbReference>
<dbReference type="PROSITE" id="PS51450">
    <property type="entry name" value="LRR"/>
    <property type="match status" value="1"/>
</dbReference>
<dbReference type="PRINTS" id="PR00019">
    <property type="entry name" value="LEURICHRPT"/>
</dbReference>
<dbReference type="RefSeq" id="XP_015873408.3">
    <property type="nucleotide sequence ID" value="XM_016017922.3"/>
</dbReference>
<keyword evidence="4" id="KW-0433">Leucine-rich repeat</keyword>
<keyword evidence="5" id="KW-0812">Transmembrane</keyword>
<accession>A0A6P3Z7Y1</accession>
<evidence type="ECO:0000256" key="8">
    <source>
        <dbReference type="ARBA" id="ARBA00022989"/>
    </source>
</evidence>
<evidence type="ECO:0000313" key="12">
    <source>
        <dbReference type="RefSeq" id="XP_015873408.3"/>
    </source>
</evidence>
<protein>
    <submittedName>
        <fullName evidence="12">Receptor-like protein Cf-9</fullName>
    </submittedName>
</protein>
<organism evidence="11 12">
    <name type="scientific">Ziziphus jujuba</name>
    <name type="common">Chinese jujube</name>
    <name type="synonym">Ziziphus sativa</name>
    <dbReference type="NCBI Taxonomy" id="326968"/>
    <lineage>
        <taxon>Eukaryota</taxon>
        <taxon>Viridiplantae</taxon>
        <taxon>Streptophyta</taxon>
        <taxon>Embryophyta</taxon>
        <taxon>Tracheophyta</taxon>
        <taxon>Spermatophyta</taxon>
        <taxon>Magnoliopsida</taxon>
        <taxon>eudicotyledons</taxon>
        <taxon>Gunneridae</taxon>
        <taxon>Pentapetalae</taxon>
        <taxon>rosids</taxon>
        <taxon>fabids</taxon>
        <taxon>Rosales</taxon>
        <taxon>Rhamnaceae</taxon>
        <taxon>Paliureae</taxon>
        <taxon>Ziziphus</taxon>
    </lineage>
</organism>
<evidence type="ECO:0000256" key="3">
    <source>
        <dbReference type="ARBA" id="ARBA00022475"/>
    </source>
</evidence>
<proteinExistence type="inferred from homology"/>
<dbReference type="PANTHER" id="PTHR48062">
    <property type="entry name" value="RECEPTOR-LIKE PROTEIN 14"/>
    <property type="match status" value="1"/>
</dbReference>
<dbReference type="FunFam" id="3.80.10.10:FF:000095">
    <property type="entry name" value="LRR receptor-like serine/threonine-protein kinase GSO1"/>
    <property type="match status" value="1"/>
</dbReference>
<sequence length="481" mass="53651">MDSWKEDVDCCLWDGVTCEDETGNVIGLDLSSRGLHRNIDSSSSLFNLSHLQRLNLANNDFHSSEISPMFGRFPNLTHLNQSNSSFAGDIPFDLSHLSRLVSLDLSYSLGLRLDTSVYNALARNLTQLRENFLSTVNMALVHPNMLLNLSSSLTSLNVVGSGIRGNFPAAYSRSLPNLQLLELSENIDLTGSLREFNWTISLKYLDLSFCGFTGVLPKSRGNLTKITHIFLQYNSFGGEIPAASISNLAQLQFLNLLGNNFQGRIPNAFENLSKLTFINLEGNRFTGQLPTSIFNLTKVSYMDLSGNQLIGPFPEYATGLSKLRRLDLSDNILNGTIPPWLVSLPLLQYLFLQDNLLTGNIREIKGFSLSVIDLTNNKLCGPVPRFTFELENLNYLRLSSNNLSGVVEIDMFQKLKNLQELDLSGNRLLSLDTTHNFNFTLPSLTNLLLSSRDIKEFPHVLKAFTGILDLSNNQIHVPIPQ</sequence>
<dbReference type="Gene3D" id="3.80.10.10">
    <property type="entry name" value="Ribonuclease Inhibitor"/>
    <property type="match status" value="4"/>
</dbReference>
<evidence type="ECO:0000256" key="6">
    <source>
        <dbReference type="ARBA" id="ARBA00022729"/>
    </source>
</evidence>
<comment type="subcellular location">
    <subcellularLocation>
        <location evidence="1">Cell membrane</location>
    </subcellularLocation>
    <subcellularLocation>
        <location evidence="10">Endomembrane system</location>
        <topology evidence="10">Single-pass membrane protein</topology>
    </subcellularLocation>
</comment>
<comment type="similarity">
    <text evidence="2">Belongs to the RLP family.</text>
</comment>
<keyword evidence="7" id="KW-0677">Repeat</keyword>
<dbReference type="Pfam" id="PF13855">
    <property type="entry name" value="LRR_8"/>
    <property type="match status" value="3"/>
</dbReference>
<dbReference type="InterPro" id="IPR051502">
    <property type="entry name" value="RLP_Defense_Trigger"/>
</dbReference>
<dbReference type="GO" id="GO:0012505">
    <property type="term" value="C:endomembrane system"/>
    <property type="evidence" value="ECO:0007669"/>
    <property type="project" value="UniProtKB-SubCell"/>
</dbReference>
<dbReference type="SUPFAM" id="SSF52058">
    <property type="entry name" value="L domain-like"/>
    <property type="match status" value="2"/>
</dbReference>
<dbReference type="InterPro" id="IPR003591">
    <property type="entry name" value="Leu-rich_rpt_typical-subtyp"/>
</dbReference>
<dbReference type="SMR" id="A0A6P3Z7Y1"/>
<dbReference type="Proteomes" id="UP001652623">
    <property type="component" value="Chromosome 10"/>
</dbReference>